<dbReference type="OMA" id="QMISCLV"/>
<keyword evidence="9" id="KW-1185">Reference proteome</keyword>
<feature type="region of interest" description="Disordered" evidence="6">
    <location>
        <begin position="232"/>
        <end position="252"/>
    </location>
</feature>
<dbReference type="HOGENOM" id="CLU_023747_0_0_1"/>
<name>H6C453_EXODN</name>
<dbReference type="SUPFAM" id="SSF57701">
    <property type="entry name" value="Zn2/Cys6 DNA-binding domain"/>
    <property type="match status" value="1"/>
</dbReference>
<dbReference type="PROSITE" id="PS50048">
    <property type="entry name" value="ZN2_CY6_FUNGAL_2"/>
    <property type="match status" value="1"/>
</dbReference>
<keyword evidence="3" id="KW-0238">DNA-binding</keyword>
<dbReference type="RefSeq" id="XP_009158039.1">
    <property type="nucleotide sequence ID" value="XM_009159791.1"/>
</dbReference>
<keyword evidence="2" id="KW-0805">Transcription regulation</keyword>
<dbReference type="GO" id="GO:0008270">
    <property type="term" value="F:zinc ion binding"/>
    <property type="evidence" value="ECO:0007669"/>
    <property type="project" value="InterPro"/>
</dbReference>
<dbReference type="Pfam" id="PF04082">
    <property type="entry name" value="Fungal_trans"/>
    <property type="match status" value="1"/>
</dbReference>
<dbReference type="CDD" id="cd00067">
    <property type="entry name" value="GAL4"/>
    <property type="match status" value="1"/>
</dbReference>
<proteinExistence type="predicted"/>
<evidence type="ECO:0000313" key="8">
    <source>
        <dbReference type="EMBL" id="EHY57578.1"/>
    </source>
</evidence>
<reference evidence="8" key="1">
    <citation type="submission" date="2011-07" db="EMBL/GenBank/DDBJ databases">
        <title>The Genome Sequence of Exophiala (Wangiella) dermatitidis NIH/UT8656.</title>
        <authorList>
            <consortium name="The Broad Institute Genome Sequencing Platform"/>
            <person name="Cuomo C."/>
            <person name="Wang Z."/>
            <person name="Hunicke-Smith S."/>
            <person name="Szanislo P.J."/>
            <person name="Earl A."/>
            <person name="Young S.K."/>
            <person name="Zeng Q."/>
            <person name="Gargeya S."/>
            <person name="Fitzgerald M."/>
            <person name="Haas B."/>
            <person name="Abouelleil A."/>
            <person name="Alvarado L."/>
            <person name="Arachchi H.M."/>
            <person name="Berlin A."/>
            <person name="Brown A."/>
            <person name="Chapman S.B."/>
            <person name="Chen Z."/>
            <person name="Dunbar C."/>
            <person name="Freedman E."/>
            <person name="Gearin G."/>
            <person name="Gellesch M."/>
            <person name="Goldberg J."/>
            <person name="Griggs A."/>
            <person name="Gujja S."/>
            <person name="Heiman D."/>
            <person name="Howarth C."/>
            <person name="Larson L."/>
            <person name="Lui A."/>
            <person name="MacDonald P.J.P."/>
            <person name="Montmayeur A."/>
            <person name="Murphy C."/>
            <person name="Neiman D."/>
            <person name="Pearson M."/>
            <person name="Priest M."/>
            <person name="Roberts A."/>
            <person name="Saif S."/>
            <person name="Shea T."/>
            <person name="Shenoy N."/>
            <person name="Sisk P."/>
            <person name="Stolte C."/>
            <person name="Sykes S."/>
            <person name="Wortman J."/>
            <person name="Nusbaum C."/>
            <person name="Birren B."/>
        </authorList>
    </citation>
    <scope>NUCLEOTIDE SEQUENCE</scope>
    <source>
        <strain evidence="8">NIH/UT8656</strain>
    </source>
</reference>
<protein>
    <submittedName>
        <fullName evidence="8">Transcriptional regulatory protein GAL4</fullName>
    </submittedName>
</protein>
<dbReference type="InParanoid" id="H6C453"/>
<evidence type="ECO:0000256" key="3">
    <source>
        <dbReference type="ARBA" id="ARBA00023125"/>
    </source>
</evidence>
<keyword evidence="4" id="KW-0804">Transcription</keyword>
<organism evidence="8 9">
    <name type="scientific">Exophiala dermatitidis (strain ATCC 34100 / CBS 525.76 / NIH/UT8656)</name>
    <name type="common">Black yeast</name>
    <name type="synonym">Wangiella dermatitidis</name>
    <dbReference type="NCBI Taxonomy" id="858893"/>
    <lineage>
        <taxon>Eukaryota</taxon>
        <taxon>Fungi</taxon>
        <taxon>Dikarya</taxon>
        <taxon>Ascomycota</taxon>
        <taxon>Pezizomycotina</taxon>
        <taxon>Eurotiomycetes</taxon>
        <taxon>Chaetothyriomycetidae</taxon>
        <taxon>Chaetothyriales</taxon>
        <taxon>Herpotrichiellaceae</taxon>
        <taxon>Exophiala</taxon>
    </lineage>
</organism>
<dbReference type="SMART" id="SM00066">
    <property type="entry name" value="GAL4"/>
    <property type="match status" value="1"/>
</dbReference>
<evidence type="ECO:0000313" key="9">
    <source>
        <dbReference type="Proteomes" id="UP000007304"/>
    </source>
</evidence>
<dbReference type="Gene3D" id="4.10.240.10">
    <property type="entry name" value="Zn(2)-C6 fungal-type DNA-binding domain"/>
    <property type="match status" value="1"/>
</dbReference>
<sequence length="795" mass="88955">MVSVIPPQPRLSGDLPYLTSAFGERLRYCISGRIGRHGRHSRQTTPRAGHNHICEGFRRIHSSGQGSIQPMATVPSLKRRRVAHACDSCRSLKAKCDGNQPTCGRCAGYGYSCRWSEGSIRKCASDGNGANLNWLSLETEGQKLRDAIAVYDSLLKDLRKNLSQDDCKTVDLRLASIQLPDYFTKHLGNDAASVEPSPGQAVANDRHPATFGRYLGEASDIRFFHAMQSACSQQTQSGQQEDDSEARVDSYEQEGAHQQLLDQNQGSLPPKGSADSFVDIYFSTIHIAYPFISEPDFRRTYESFWQSDSLEGFRGPWLSLLLTIFAIGSCYVRIAEAESEASNPQMSYQHHRHFDRAVAIAQNYSSKHTVDHICALLAQCFYLLATCQTDRCWTTLGLAVRIAQSIGLHVEEDHRAGGENALAPPEMCRRVWYSIYVLDRLLALQLGRPPAISEEDFDVKLPSRQSDVDLSNQRGQHDVQGTDWVGDYFIAMIKFSEIIGRVFGSLYGPRRAGDAALILSHIDRLDVDLSQWRFNLPRHLRFDLSHTFEKSIIYKRQRNMLAVKFYNLQALIHRPLLSPAKIFGSCPDPMAFYRAECGRISMSKRKCVVAAQHTAKLLHNLDDKKSLVYGFPWWQMISCLICASSILLVASICVDLDLDKEAFKDIDWAAVDEDAEVCLKVCQALSSNSNAARLASDMMKRLKKTRTLSQGRTMNCLGVGATPAAENGADTITDILPSSDLFHATMPSQFDSVDPSQESFNLMFQTMPYEVSEPVMWSAQFVNAVYNPFLHHSAT</sequence>
<dbReference type="EMBL" id="JH226134">
    <property type="protein sequence ID" value="EHY57578.1"/>
    <property type="molecule type" value="Genomic_DNA"/>
</dbReference>
<evidence type="ECO:0000256" key="1">
    <source>
        <dbReference type="ARBA" id="ARBA00022723"/>
    </source>
</evidence>
<evidence type="ECO:0000256" key="6">
    <source>
        <dbReference type="SAM" id="MobiDB-lite"/>
    </source>
</evidence>
<dbReference type="InterPro" id="IPR001138">
    <property type="entry name" value="Zn2Cys6_DnaBD"/>
</dbReference>
<accession>H6C453</accession>
<evidence type="ECO:0000259" key="7">
    <source>
        <dbReference type="PROSITE" id="PS50048"/>
    </source>
</evidence>
<dbReference type="GeneID" id="20310247"/>
<dbReference type="PROSITE" id="PS00463">
    <property type="entry name" value="ZN2_CY6_FUNGAL_1"/>
    <property type="match status" value="1"/>
</dbReference>
<evidence type="ECO:0000256" key="5">
    <source>
        <dbReference type="ARBA" id="ARBA00023242"/>
    </source>
</evidence>
<evidence type="ECO:0000256" key="4">
    <source>
        <dbReference type="ARBA" id="ARBA00023163"/>
    </source>
</evidence>
<dbReference type="STRING" id="858893.H6C453"/>
<dbReference type="AlphaFoldDB" id="H6C453"/>
<dbReference type="GO" id="GO:0000981">
    <property type="term" value="F:DNA-binding transcription factor activity, RNA polymerase II-specific"/>
    <property type="evidence" value="ECO:0007669"/>
    <property type="project" value="InterPro"/>
</dbReference>
<dbReference type="Proteomes" id="UP000007304">
    <property type="component" value="Unassembled WGS sequence"/>
</dbReference>
<dbReference type="PANTHER" id="PTHR47424:SF3">
    <property type="entry name" value="REGULATORY PROTEIN GAL4"/>
    <property type="match status" value="1"/>
</dbReference>
<gene>
    <name evidence="8" type="ORF">HMPREF1120_05608</name>
</gene>
<dbReference type="PANTHER" id="PTHR47424">
    <property type="entry name" value="REGULATORY PROTEIN GAL4"/>
    <property type="match status" value="1"/>
</dbReference>
<dbReference type="InterPro" id="IPR007219">
    <property type="entry name" value="XnlR_reg_dom"/>
</dbReference>
<dbReference type="GO" id="GO:0003677">
    <property type="term" value="F:DNA binding"/>
    <property type="evidence" value="ECO:0007669"/>
    <property type="project" value="UniProtKB-KW"/>
</dbReference>
<dbReference type="OrthoDB" id="3364175at2759"/>
<dbReference type="InterPro" id="IPR051127">
    <property type="entry name" value="Fungal_SecMet_Regulators"/>
</dbReference>
<keyword evidence="5" id="KW-0539">Nucleus</keyword>
<dbReference type="CDD" id="cd12148">
    <property type="entry name" value="fungal_TF_MHR"/>
    <property type="match status" value="1"/>
</dbReference>
<dbReference type="VEuPathDB" id="FungiDB:HMPREF1120_05608"/>
<evidence type="ECO:0000256" key="2">
    <source>
        <dbReference type="ARBA" id="ARBA00023015"/>
    </source>
</evidence>
<keyword evidence="1" id="KW-0479">Metal-binding</keyword>
<dbReference type="GO" id="GO:0006351">
    <property type="term" value="P:DNA-templated transcription"/>
    <property type="evidence" value="ECO:0007669"/>
    <property type="project" value="InterPro"/>
</dbReference>
<dbReference type="Pfam" id="PF00172">
    <property type="entry name" value="Zn_clus"/>
    <property type="match status" value="1"/>
</dbReference>
<feature type="domain" description="Zn(2)-C6 fungal-type" evidence="7">
    <location>
        <begin position="85"/>
        <end position="115"/>
    </location>
</feature>
<dbReference type="SMART" id="SM00906">
    <property type="entry name" value="Fungal_trans"/>
    <property type="match status" value="1"/>
</dbReference>
<dbReference type="eggNOG" id="ENOG502RJRW">
    <property type="taxonomic scope" value="Eukaryota"/>
</dbReference>
<dbReference type="InterPro" id="IPR036864">
    <property type="entry name" value="Zn2-C6_fun-type_DNA-bd_sf"/>
</dbReference>